<sequence>FGYIKAISSSLLQESIYTPDYASVKQQPPIPSTTASMLRIQLKNSVQFATDFYALDSAPAKQQPPILTEELPCFRHSCSIATSSCFLQRSFNASDSVPVEQQFSKQFSSSKVTVFNFSHNSFHVPDSVPSPVHSRKVSMLLILLQYNNSLQFISEEFLCFRLSCSIATPSSSLQKSLHSPDSAPESIYTPNYASVEQQSPILFTTASMLRIQLNNSLQFAPEESQPVTLVHFKKSSDASDSAPVEQHPPTLTEELSCFRLNCSIATSSSSLQRSFNASDSVPVEQHKATASNFSQKSSLGSDSAPIEQQFPFFLQKSLNAFDSVPSFHASYSAAKNFLALNPAPVEHHNKSTIEETTNVPMSCGSKNIFNMIYMYVEKLFQSPTVLDILKTLNEKLFETDFNELDALIIIFKEDIIQDSEIIRNNFLSLFKNIYKQSNRCWDLVEARILNFFITTLYVKASSELGFSISLLQIYKWMLEKFITTMMEFKEQLIYAAFNHTSERESKLNRMLEFLVMQQRISSQKMLVPEINRNNFKNDVG</sequence>
<reference evidence="2" key="1">
    <citation type="submission" date="2024-02" db="UniProtKB">
        <authorList>
            <consortium name="WormBaseParasite"/>
        </authorList>
    </citation>
    <scope>IDENTIFICATION</scope>
</reference>
<name>A0AAF5DPD9_STRER</name>
<dbReference type="Proteomes" id="UP000035681">
    <property type="component" value="Unplaced"/>
</dbReference>
<evidence type="ECO:0000313" key="2">
    <source>
        <dbReference type="WBParaSite" id="TCONS_00015673.p1"/>
    </source>
</evidence>
<keyword evidence="1" id="KW-1185">Reference proteome</keyword>
<organism evidence="1 2">
    <name type="scientific">Strongyloides stercoralis</name>
    <name type="common">Threadworm</name>
    <dbReference type="NCBI Taxonomy" id="6248"/>
    <lineage>
        <taxon>Eukaryota</taxon>
        <taxon>Metazoa</taxon>
        <taxon>Ecdysozoa</taxon>
        <taxon>Nematoda</taxon>
        <taxon>Chromadorea</taxon>
        <taxon>Rhabditida</taxon>
        <taxon>Tylenchina</taxon>
        <taxon>Panagrolaimomorpha</taxon>
        <taxon>Strongyloidoidea</taxon>
        <taxon>Strongyloididae</taxon>
        <taxon>Strongyloides</taxon>
    </lineage>
</organism>
<accession>A0AAF5DPD9</accession>
<protein>
    <submittedName>
        <fullName evidence="2">Uncharacterized protein</fullName>
    </submittedName>
</protein>
<evidence type="ECO:0000313" key="1">
    <source>
        <dbReference type="Proteomes" id="UP000035681"/>
    </source>
</evidence>
<dbReference type="AlphaFoldDB" id="A0AAF5DPD9"/>
<proteinExistence type="predicted"/>
<dbReference type="WBParaSite" id="TCONS_00015673.p1">
    <property type="protein sequence ID" value="TCONS_00015673.p1"/>
    <property type="gene ID" value="XLOC_010349"/>
</dbReference>